<comment type="caution">
    <text evidence="6">The sequence shown here is derived from an EMBL/GenBank/DDBJ whole genome shotgun (WGS) entry which is preliminary data.</text>
</comment>
<proteinExistence type="predicted"/>
<sequence>MAPDDKRGKVRRDVLKGVGVGSIGLLAGCVTSTDETETEGDGGDGGSGGDGGDGGDGSDGGDGGDGGSGMDSYQIGMVDSVTGSLSAFGQRNQRGKDLALADVNAEGIKGGDLDIVVEDSQSQSQAGVSAAQKLVNQDEVPFVIGAVGSGVSLAIYQSVIQNTDVVQLSQNSTSPALSDFPGLLRMSPTGRVQSGALADIMADDGHDSVAITWINNDYGQGITDAFTSAWDGEVAYNQSHDQGQSSYSSVVSGMANSGADAWLFITYQPEFTTMAQEAYSSGYEAQFYGADSVKGPEVLNNTPEGSLDGMKVVAPSAAIDQDNYQQFASRFEEEHGSAPTAWSAYAYDCVITAALAIHTADDFSPSALQDTVRDVTRPDGEQVSTYAEAVEVLGEDGSASDIDYQGVSGPIDFDENGDPAGFLQIFTVEDHEYVTTGTISSE</sequence>
<dbReference type="PRINTS" id="PR00337">
    <property type="entry name" value="LEUILEVALBP"/>
</dbReference>
<evidence type="ECO:0000256" key="3">
    <source>
        <dbReference type="ARBA" id="ARBA00022970"/>
    </source>
</evidence>
<evidence type="ECO:0000313" key="6">
    <source>
        <dbReference type="EMBL" id="MFC6954316.1"/>
    </source>
</evidence>
<evidence type="ECO:0000256" key="1">
    <source>
        <dbReference type="ARBA" id="ARBA00022448"/>
    </source>
</evidence>
<dbReference type="AlphaFoldDB" id="A0ABD5VNA0"/>
<evidence type="ECO:0000313" key="7">
    <source>
        <dbReference type="Proteomes" id="UP001596395"/>
    </source>
</evidence>
<feature type="domain" description="Leucine-binding protein" evidence="5">
    <location>
        <begin position="73"/>
        <end position="376"/>
    </location>
</feature>
<dbReference type="Proteomes" id="UP001596395">
    <property type="component" value="Unassembled WGS sequence"/>
</dbReference>
<feature type="region of interest" description="Disordered" evidence="4">
    <location>
        <begin position="28"/>
        <end position="73"/>
    </location>
</feature>
<protein>
    <submittedName>
        <fullName evidence="6">ABC transporter substrate-binding protein</fullName>
    </submittedName>
</protein>
<keyword evidence="7" id="KW-1185">Reference proteome</keyword>
<dbReference type="InterPro" id="IPR028081">
    <property type="entry name" value="Leu-bd"/>
</dbReference>
<dbReference type="PROSITE" id="PS51257">
    <property type="entry name" value="PROKAR_LIPOPROTEIN"/>
    <property type="match status" value="1"/>
</dbReference>
<accession>A0ABD5VNA0</accession>
<dbReference type="InterPro" id="IPR000709">
    <property type="entry name" value="Leu_Ile_Val-bd"/>
</dbReference>
<feature type="compositionally biased region" description="Gly residues" evidence="4">
    <location>
        <begin position="43"/>
        <end position="69"/>
    </location>
</feature>
<dbReference type="PANTHER" id="PTHR30483:SF6">
    <property type="entry name" value="PERIPLASMIC BINDING PROTEIN OF ABC TRANSPORTER FOR NATURAL AMINO ACIDS"/>
    <property type="match status" value="1"/>
</dbReference>
<evidence type="ECO:0000256" key="2">
    <source>
        <dbReference type="ARBA" id="ARBA00022729"/>
    </source>
</evidence>
<dbReference type="PANTHER" id="PTHR30483">
    <property type="entry name" value="LEUCINE-SPECIFIC-BINDING PROTEIN"/>
    <property type="match status" value="1"/>
</dbReference>
<gene>
    <name evidence="6" type="ORF">ACFQGB_15745</name>
</gene>
<dbReference type="SUPFAM" id="SSF53822">
    <property type="entry name" value="Periplasmic binding protein-like I"/>
    <property type="match status" value="1"/>
</dbReference>
<evidence type="ECO:0000256" key="4">
    <source>
        <dbReference type="SAM" id="MobiDB-lite"/>
    </source>
</evidence>
<keyword evidence="2" id="KW-0732">Signal</keyword>
<keyword evidence="1" id="KW-0813">Transport</keyword>
<keyword evidence="3" id="KW-0029">Amino-acid transport</keyword>
<dbReference type="EMBL" id="JBHSXN010000003">
    <property type="protein sequence ID" value="MFC6954316.1"/>
    <property type="molecule type" value="Genomic_DNA"/>
</dbReference>
<dbReference type="GO" id="GO:0006865">
    <property type="term" value="P:amino acid transport"/>
    <property type="evidence" value="ECO:0007669"/>
    <property type="project" value="UniProtKB-KW"/>
</dbReference>
<dbReference type="Gene3D" id="3.40.50.2300">
    <property type="match status" value="2"/>
</dbReference>
<dbReference type="RefSeq" id="WP_336351270.1">
    <property type="nucleotide sequence ID" value="NZ_JAZAQL010000003.1"/>
</dbReference>
<evidence type="ECO:0000259" key="5">
    <source>
        <dbReference type="Pfam" id="PF13458"/>
    </source>
</evidence>
<dbReference type="CDD" id="cd06346">
    <property type="entry name" value="PBP1_ABC_ligand_binding-like"/>
    <property type="match status" value="1"/>
</dbReference>
<name>A0ABD5VNA0_9EURY</name>
<organism evidence="6 7">
    <name type="scientific">Halorubellus litoreus</name>
    <dbReference type="NCBI Taxonomy" id="755308"/>
    <lineage>
        <taxon>Archaea</taxon>
        <taxon>Methanobacteriati</taxon>
        <taxon>Methanobacteriota</taxon>
        <taxon>Stenosarchaea group</taxon>
        <taxon>Halobacteria</taxon>
        <taxon>Halobacteriales</taxon>
        <taxon>Halorubellaceae</taxon>
        <taxon>Halorubellus</taxon>
    </lineage>
</organism>
<dbReference type="InterPro" id="IPR028082">
    <property type="entry name" value="Peripla_BP_I"/>
</dbReference>
<dbReference type="Pfam" id="PF13458">
    <property type="entry name" value="Peripla_BP_6"/>
    <property type="match status" value="1"/>
</dbReference>
<dbReference type="InterPro" id="IPR051010">
    <property type="entry name" value="BCAA_transport"/>
</dbReference>
<reference evidence="6 7" key="1">
    <citation type="journal article" date="2019" name="Int. J. Syst. Evol. Microbiol.">
        <title>The Global Catalogue of Microorganisms (GCM) 10K type strain sequencing project: providing services to taxonomists for standard genome sequencing and annotation.</title>
        <authorList>
            <consortium name="The Broad Institute Genomics Platform"/>
            <consortium name="The Broad Institute Genome Sequencing Center for Infectious Disease"/>
            <person name="Wu L."/>
            <person name="Ma J."/>
        </authorList>
    </citation>
    <scope>NUCLEOTIDE SEQUENCE [LARGE SCALE GENOMIC DNA]</scope>
    <source>
        <strain evidence="6 7">GX26</strain>
    </source>
</reference>